<dbReference type="Proteomes" id="UP000242188">
    <property type="component" value="Unassembled WGS sequence"/>
</dbReference>
<evidence type="ECO:0000256" key="4">
    <source>
        <dbReference type="ARBA" id="ARBA00023295"/>
    </source>
</evidence>
<dbReference type="SUPFAM" id="SSF57424">
    <property type="entry name" value="LDL receptor-like module"/>
    <property type="match status" value="2"/>
</dbReference>
<name>A0A210QMK0_MIZYE</name>
<dbReference type="SUPFAM" id="SSF54556">
    <property type="entry name" value="Chitinase insertion domain"/>
    <property type="match status" value="1"/>
</dbReference>
<feature type="disulfide bond" evidence="5">
    <location>
        <begin position="52"/>
        <end position="70"/>
    </location>
</feature>
<evidence type="ECO:0000256" key="8">
    <source>
        <dbReference type="SAM" id="Phobius"/>
    </source>
</evidence>
<sequence>MCKSDSSFIQRKAQVLEEIRFSIWNFICFCSSLLFLSLTTDGQNCEGTDFQCINGLCLLESWVCDGAEDCPDGQDEAPELCKTKTVTPQPQNTCNGVHFRCGTGECIPKEWQCDSDRDCRDGSDEQCEHKKFRRICYYTNWSQYRQGRARFTPTDIDPSLCTHLIYAFANLEGTRITPSEPNDLEMYQLFNGLKTRSPGLKTLLAVGGWNAESKGFSNMVATPMSRRVFALSAISFLRKHGFDGLDIDWEYPTLRGGKSEDKQRFSLLLQELRDSFKRESKSSGKPCLLLSAAVSASPTVIDASYNVTALAEHLSFINIMTYDFHGAWERTTGHNSPLFPRREENDYQRKMNTDWAVKYWNASGAPRDKLNIGISTYGRSYILADPASQYQLSAAVSKPGPKGMYTQEVGFQSYYEICLQQELGIGRVFRDHQQEVPYFVVGKVWIGYDDAESVANKARYIAREGFGGAMVWSLSLDDFNNICKATIKRYPLTSAISQTLIDAQQGRTTTTPLPTIPEHIPDPGFYLTTTTTTTQAPLTTPLPVVTLGPKVTSRPAVTFRPAITPSPVTKAPVTLNPELVFGHKASLNKYLTINLQPPRQVPHHKSTAPPLNIPRRQEHRHKSTAPPQHVPHHKSIAPPLHKYLTINLQTPRQVPNRKSTAPHPSDMYLCINVQRPHRQEPHHKSTAPPLPLDMYITINLQPRHQYVPHDKSTAPLDKNLTINLQPHHHTPPPPRPVYHHQSTAPPQHLPHHKSTAQPPQNVPHHTSTALPPHHVLHHKSTAPRRQEPRHKSTAPPPPLDMYITINLQALST</sequence>
<dbReference type="FunFam" id="3.10.50.10:FF:000001">
    <property type="entry name" value="Chitinase 3-like 1"/>
    <property type="match status" value="1"/>
</dbReference>
<dbReference type="CDD" id="cd00112">
    <property type="entry name" value="LDLa"/>
    <property type="match status" value="2"/>
</dbReference>
<evidence type="ECO:0000256" key="7">
    <source>
        <dbReference type="SAM" id="MobiDB-lite"/>
    </source>
</evidence>
<dbReference type="Gene3D" id="3.10.50.10">
    <property type="match status" value="1"/>
</dbReference>
<dbReference type="PRINTS" id="PR00261">
    <property type="entry name" value="LDLRECEPTOR"/>
</dbReference>
<dbReference type="InterPro" id="IPR017853">
    <property type="entry name" value="GH"/>
</dbReference>
<feature type="disulfide bond" evidence="5">
    <location>
        <begin position="45"/>
        <end position="57"/>
    </location>
</feature>
<dbReference type="InterPro" id="IPR050314">
    <property type="entry name" value="Glycosyl_Hydrlase_18"/>
</dbReference>
<reference evidence="10 11" key="1">
    <citation type="journal article" date="2017" name="Nat. Ecol. Evol.">
        <title>Scallop genome provides insights into evolution of bilaterian karyotype and development.</title>
        <authorList>
            <person name="Wang S."/>
            <person name="Zhang J."/>
            <person name="Jiao W."/>
            <person name="Li J."/>
            <person name="Xun X."/>
            <person name="Sun Y."/>
            <person name="Guo X."/>
            <person name="Huan P."/>
            <person name="Dong B."/>
            <person name="Zhang L."/>
            <person name="Hu X."/>
            <person name="Sun X."/>
            <person name="Wang J."/>
            <person name="Zhao C."/>
            <person name="Wang Y."/>
            <person name="Wang D."/>
            <person name="Huang X."/>
            <person name="Wang R."/>
            <person name="Lv J."/>
            <person name="Li Y."/>
            <person name="Zhang Z."/>
            <person name="Liu B."/>
            <person name="Lu W."/>
            <person name="Hui Y."/>
            <person name="Liang J."/>
            <person name="Zhou Z."/>
            <person name="Hou R."/>
            <person name="Li X."/>
            <person name="Liu Y."/>
            <person name="Li H."/>
            <person name="Ning X."/>
            <person name="Lin Y."/>
            <person name="Zhao L."/>
            <person name="Xing Q."/>
            <person name="Dou J."/>
            <person name="Li Y."/>
            <person name="Mao J."/>
            <person name="Guo H."/>
            <person name="Dou H."/>
            <person name="Li T."/>
            <person name="Mu C."/>
            <person name="Jiang W."/>
            <person name="Fu Q."/>
            <person name="Fu X."/>
            <person name="Miao Y."/>
            <person name="Liu J."/>
            <person name="Yu Q."/>
            <person name="Li R."/>
            <person name="Liao H."/>
            <person name="Li X."/>
            <person name="Kong Y."/>
            <person name="Jiang Z."/>
            <person name="Chourrout D."/>
            <person name="Li R."/>
            <person name="Bao Z."/>
        </authorList>
    </citation>
    <scope>NUCLEOTIDE SEQUENCE [LARGE SCALE GENOMIC DNA]</scope>
    <source>
        <strain evidence="10 11">PY_sf001</strain>
    </source>
</reference>
<dbReference type="InterPro" id="IPR001223">
    <property type="entry name" value="Glyco_hydro18_cat"/>
</dbReference>
<feature type="compositionally biased region" description="Polar residues" evidence="7">
    <location>
        <begin position="755"/>
        <end position="769"/>
    </location>
</feature>
<organism evidence="10 11">
    <name type="scientific">Mizuhopecten yessoensis</name>
    <name type="common">Japanese scallop</name>
    <name type="synonym">Patinopecten yessoensis</name>
    <dbReference type="NCBI Taxonomy" id="6573"/>
    <lineage>
        <taxon>Eukaryota</taxon>
        <taxon>Metazoa</taxon>
        <taxon>Spiralia</taxon>
        <taxon>Lophotrochozoa</taxon>
        <taxon>Mollusca</taxon>
        <taxon>Bivalvia</taxon>
        <taxon>Autobranchia</taxon>
        <taxon>Pteriomorphia</taxon>
        <taxon>Pectinida</taxon>
        <taxon>Pectinoidea</taxon>
        <taxon>Pectinidae</taxon>
        <taxon>Mizuhopecten</taxon>
    </lineage>
</organism>
<feature type="domain" description="GH18" evidence="9">
    <location>
        <begin position="132"/>
        <end position="503"/>
    </location>
</feature>
<dbReference type="PROSITE" id="PS51910">
    <property type="entry name" value="GH18_2"/>
    <property type="match status" value="1"/>
</dbReference>
<protein>
    <submittedName>
        <fullName evidence="10">Chitotriosidase-1</fullName>
    </submittedName>
</protein>
<keyword evidence="8" id="KW-1133">Transmembrane helix</keyword>
<dbReference type="InterPro" id="IPR001579">
    <property type="entry name" value="Glyco_hydro_18_chit_AS"/>
</dbReference>
<dbReference type="PANTHER" id="PTHR11177:SF317">
    <property type="entry name" value="CHITINASE 12-RELATED"/>
    <property type="match status" value="1"/>
</dbReference>
<evidence type="ECO:0000313" key="11">
    <source>
        <dbReference type="Proteomes" id="UP000242188"/>
    </source>
</evidence>
<dbReference type="GO" id="GO:0004568">
    <property type="term" value="F:chitinase activity"/>
    <property type="evidence" value="ECO:0007669"/>
    <property type="project" value="UniProtKB-ARBA"/>
</dbReference>
<keyword evidence="3 5" id="KW-1015">Disulfide bond</keyword>
<dbReference type="PANTHER" id="PTHR11177">
    <property type="entry name" value="CHITINASE"/>
    <property type="match status" value="1"/>
</dbReference>
<dbReference type="EMBL" id="NEDP02002881">
    <property type="protein sequence ID" value="OWF49953.1"/>
    <property type="molecule type" value="Genomic_DNA"/>
</dbReference>
<evidence type="ECO:0000313" key="10">
    <source>
        <dbReference type="EMBL" id="OWF49953.1"/>
    </source>
</evidence>
<dbReference type="CDD" id="cd02872">
    <property type="entry name" value="GH18_chitolectin_chitotriosidase"/>
    <property type="match status" value="1"/>
</dbReference>
<comment type="caution">
    <text evidence="5">Lacks conserved residue(s) required for the propagation of feature annotation.</text>
</comment>
<keyword evidence="2 6" id="KW-0378">Hydrolase</keyword>
<feature type="disulfide bond" evidence="5">
    <location>
        <begin position="94"/>
        <end position="106"/>
    </location>
</feature>
<keyword evidence="4 6" id="KW-0326">Glycosidase</keyword>
<dbReference type="STRING" id="6573.A0A210QMK0"/>
<feature type="compositionally biased region" description="Basic residues" evidence="7">
    <location>
        <begin position="774"/>
        <end position="783"/>
    </location>
</feature>
<comment type="caution">
    <text evidence="10">The sequence shown here is derived from an EMBL/GenBank/DDBJ whole genome shotgun (WGS) entry which is preliminary data.</text>
</comment>
<dbReference type="OrthoDB" id="76388at2759"/>
<dbReference type="PROSITE" id="PS50068">
    <property type="entry name" value="LDLRA_2"/>
    <property type="match status" value="2"/>
</dbReference>
<keyword evidence="11" id="KW-1185">Reference proteome</keyword>
<accession>A0A210QMK0</accession>
<dbReference type="AlphaFoldDB" id="A0A210QMK0"/>
<dbReference type="InterPro" id="IPR036055">
    <property type="entry name" value="LDL_receptor-like_sf"/>
</dbReference>
<dbReference type="SMART" id="SM00636">
    <property type="entry name" value="Glyco_18"/>
    <property type="match status" value="1"/>
</dbReference>
<evidence type="ECO:0000256" key="5">
    <source>
        <dbReference type="PROSITE-ProRule" id="PRU00124"/>
    </source>
</evidence>
<dbReference type="InterPro" id="IPR029070">
    <property type="entry name" value="Chitinase_insertion_sf"/>
</dbReference>
<dbReference type="Gene3D" id="4.10.400.10">
    <property type="entry name" value="Low-density Lipoprotein Receptor"/>
    <property type="match status" value="2"/>
</dbReference>
<gene>
    <name evidence="10" type="ORF">KP79_PYT00965</name>
</gene>
<dbReference type="GO" id="GO:0006032">
    <property type="term" value="P:chitin catabolic process"/>
    <property type="evidence" value="ECO:0007669"/>
    <property type="project" value="TreeGrafter"/>
</dbReference>
<dbReference type="Pfam" id="PF00057">
    <property type="entry name" value="Ldl_recept_a"/>
    <property type="match status" value="2"/>
</dbReference>
<evidence type="ECO:0000256" key="3">
    <source>
        <dbReference type="ARBA" id="ARBA00023157"/>
    </source>
</evidence>
<feature type="transmembrane region" description="Helical" evidence="8">
    <location>
        <begin position="21"/>
        <end position="38"/>
    </location>
</feature>
<evidence type="ECO:0000256" key="2">
    <source>
        <dbReference type="ARBA" id="ARBA00022801"/>
    </source>
</evidence>
<dbReference type="GO" id="GO:0005576">
    <property type="term" value="C:extracellular region"/>
    <property type="evidence" value="ECO:0007669"/>
    <property type="project" value="TreeGrafter"/>
</dbReference>
<dbReference type="SMART" id="SM00192">
    <property type="entry name" value="LDLa"/>
    <property type="match status" value="2"/>
</dbReference>
<dbReference type="InterPro" id="IPR023415">
    <property type="entry name" value="LDLR_class-A_CS"/>
</dbReference>
<feature type="disulfide bond" evidence="5">
    <location>
        <begin position="101"/>
        <end position="119"/>
    </location>
</feature>
<evidence type="ECO:0000256" key="6">
    <source>
        <dbReference type="RuleBase" id="RU000489"/>
    </source>
</evidence>
<dbReference type="InterPro" id="IPR002172">
    <property type="entry name" value="LDrepeatLR_classA_rpt"/>
</dbReference>
<dbReference type="PROSITE" id="PS01209">
    <property type="entry name" value="LDLRA_1"/>
    <property type="match status" value="1"/>
</dbReference>
<dbReference type="Gene3D" id="3.20.20.80">
    <property type="entry name" value="Glycosidases"/>
    <property type="match status" value="1"/>
</dbReference>
<dbReference type="PROSITE" id="PS01095">
    <property type="entry name" value="GH18_1"/>
    <property type="match status" value="1"/>
</dbReference>
<dbReference type="GO" id="GO:0005975">
    <property type="term" value="P:carbohydrate metabolic process"/>
    <property type="evidence" value="ECO:0007669"/>
    <property type="project" value="InterPro"/>
</dbReference>
<dbReference type="InterPro" id="IPR011583">
    <property type="entry name" value="Chitinase_II/V-like_cat"/>
</dbReference>
<dbReference type="FunFam" id="3.20.20.80:FF:000007">
    <property type="entry name" value="Acidic mammalian chitinase"/>
    <property type="match status" value="1"/>
</dbReference>
<evidence type="ECO:0000256" key="1">
    <source>
        <dbReference type="ARBA" id="ARBA00022729"/>
    </source>
</evidence>
<keyword evidence="8" id="KW-0472">Membrane</keyword>
<keyword evidence="8" id="KW-0812">Transmembrane</keyword>
<dbReference type="GO" id="GO:0008061">
    <property type="term" value="F:chitin binding"/>
    <property type="evidence" value="ECO:0007669"/>
    <property type="project" value="InterPro"/>
</dbReference>
<proteinExistence type="predicted"/>
<evidence type="ECO:0000259" key="9">
    <source>
        <dbReference type="PROSITE" id="PS51910"/>
    </source>
</evidence>
<feature type="region of interest" description="Disordered" evidence="7">
    <location>
        <begin position="723"/>
        <end position="800"/>
    </location>
</feature>
<dbReference type="Pfam" id="PF00704">
    <property type="entry name" value="Glyco_hydro_18"/>
    <property type="match status" value="1"/>
</dbReference>
<keyword evidence="1" id="KW-0732">Signal</keyword>
<dbReference type="SUPFAM" id="SSF51445">
    <property type="entry name" value="(Trans)glycosidases"/>
    <property type="match status" value="1"/>
</dbReference>